<name>A0ABU9MXT7_9GAMM</name>
<proteinExistence type="predicted"/>
<organism evidence="1 2">
    <name type="scientific">Pseudoalteromonas qingdaonensis</name>
    <dbReference type="NCBI Taxonomy" id="3131913"/>
    <lineage>
        <taxon>Bacteria</taxon>
        <taxon>Pseudomonadati</taxon>
        <taxon>Pseudomonadota</taxon>
        <taxon>Gammaproteobacteria</taxon>
        <taxon>Alteromonadales</taxon>
        <taxon>Pseudoalteromonadaceae</taxon>
        <taxon>Pseudoalteromonas</taxon>
    </lineage>
</organism>
<evidence type="ECO:0000313" key="1">
    <source>
        <dbReference type="EMBL" id="MEM0514233.1"/>
    </source>
</evidence>
<comment type="caution">
    <text evidence="1">The sequence shown here is derived from an EMBL/GenBank/DDBJ whole genome shotgun (WGS) entry which is preliminary data.</text>
</comment>
<dbReference type="Proteomes" id="UP001447008">
    <property type="component" value="Unassembled WGS sequence"/>
</dbReference>
<evidence type="ECO:0000313" key="2">
    <source>
        <dbReference type="Proteomes" id="UP001447008"/>
    </source>
</evidence>
<reference evidence="1 2" key="1">
    <citation type="submission" date="2024-03" db="EMBL/GenBank/DDBJ databases">
        <title>Pseudoalteromonas qingdaonensis sp. nov., isolated from the intestines of marine benthic organisms.</title>
        <authorList>
            <person name="Lin X."/>
            <person name="Fang S."/>
            <person name="Hu X."/>
        </authorList>
    </citation>
    <scope>NUCLEOTIDE SEQUENCE [LARGE SCALE GENOMIC DNA]</scope>
    <source>
        <strain evidence="1 2">YIC-827</strain>
    </source>
</reference>
<keyword evidence="2" id="KW-1185">Reference proteome</keyword>
<sequence>MNISASTLPAMASGGEGAEVYSAALSKKQQELEGQAALALIESAASVTQGAQSGAAAVTPTLGNHINITV</sequence>
<dbReference type="RefSeq" id="WP_342675772.1">
    <property type="nucleotide sequence ID" value="NZ_JBCGCU010000001.1"/>
</dbReference>
<accession>A0ABU9MXT7</accession>
<evidence type="ECO:0008006" key="3">
    <source>
        <dbReference type="Google" id="ProtNLM"/>
    </source>
</evidence>
<dbReference type="EMBL" id="JBCGCU010000001">
    <property type="protein sequence ID" value="MEM0514233.1"/>
    <property type="molecule type" value="Genomic_DNA"/>
</dbReference>
<gene>
    <name evidence="1" type="ORF">WCN91_02040</name>
</gene>
<protein>
    <recommendedName>
        <fullName evidence="3">Motility protein</fullName>
    </recommendedName>
</protein>